<evidence type="ECO:0000256" key="2">
    <source>
        <dbReference type="PROSITE-ProRule" id="PRU00176"/>
    </source>
</evidence>
<dbReference type="EMBL" id="JAEPRE010000182">
    <property type="protein sequence ID" value="KAG2230812.1"/>
    <property type="molecule type" value="Genomic_DNA"/>
</dbReference>
<feature type="compositionally biased region" description="Basic residues" evidence="4">
    <location>
        <begin position="395"/>
        <end position="419"/>
    </location>
</feature>
<dbReference type="GO" id="GO:0003677">
    <property type="term" value="F:DNA binding"/>
    <property type="evidence" value="ECO:0007669"/>
    <property type="project" value="UniProtKB-UniRule"/>
</dbReference>
<feature type="region of interest" description="Disordered" evidence="4">
    <location>
        <begin position="293"/>
        <end position="475"/>
    </location>
</feature>
<keyword evidence="1 2" id="KW-0694">RNA-binding</keyword>
<evidence type="ECO:0000313" key="7">
    <source>
        <dbReference type="EMBL" id="KAG2230812.1"/>
    </source>
</evidence>
<sequence>MSFVKAFGSLTIKRSFTAKSLHPKKFTSILDKVPTKPRNSWQIYLRENIKEYKSKGEKIDLKTLAKTFGDQWRALPESEKQKYTAIYKKEVALYKGTLEDVLKNTTPKQFKAENELRKKYNLDLVKDPRQPRRPKNNFLFYLEHLRATNDPIMAGLDVKTQLSEAAKKYKTLDTNEAQYSFFITSVVKEIQRINEREITSGTWSEASSWHVQYKDTAWIFAGNLPFDLTEGDIVCIFSQYGEIIHIELIRDQKTGKSKGFAFLQYEDQRSTILAVDNLNGADVLGRTLRVDHSYGPKKHKKKDDEEESEDEGPLMNVAPELVEVGEKEKPKPKPVDVDEEDPMAAYFRDKTEKKSKKKEKKHDKHKSSKSKSSRHDEDERSDRHHRSSRRDKSPRTRSRSPRKRSISPRRSRSPHRRRSDNRSPPRRRSDNRSPPRRRSDSRSPPRKRSDSRSPPRKRSDSRSPPRRRSDSRSPP</sequence>
<dbReference type="Pfam" id="PF00505">
    <property type="entry name" value="HMG_box"/>
    <property type="match status" value="1"/>
</dbReference>
<keyword evidence="8" id="KW-1185">Reference proteome</keyword>
<dbReference type="AlphaFoldDB" id="A0A8H7VTI0"/>
<dbReference type="PANTHER" id="PTHR45880">
    <property type="entry name" value="RNA-BINDING MOTIF PROTEIN, X-LINKED 2"/>
    <property type="match status" value="1"/>
</dbReference>
<dbReference type="InterPro" id="IPR035979">
    <property type="entry name" value="RBD_domain_sf"/>
</dbReference>
<protein>
    <submittedName>
        <fullName evidence="7">Uncharacterized protein</fullName>
    </submittedName>
</protein>
<evidence type="ECO:0000256" key="3">
    <source>
        <dbReference type="PROSITE-ProRule" id="PRU00267"/>
    </source>
</evidence>
<dbReference type="SUPFAM" id="SSF47095">
    <property type="entry name" value="HMG-box"/>
    <property type="match status" value="1"/>
</dbReference>
<dbReference type="GO" id="GO:0071011">
    <property type="term" value="C:precatalytic spliceosome"/>
    <property type="evidence" value="ECO:0007669"/>
    <property type="project" value="TreeGrafter"/>
</dbReference>
<reference evidence="7" key="1">
    <citation type="submission" date="2021-01" db="EMBL/GenBank/DDBJ databases">
        <title>Metabolic potential, ecology and presence of endohyphal bacteria is reflected in genomic diversity of Mucoromycotina.</title>
        <authorList>
            <person name="Muszewska A."/>
            <person name="Okrasinska A."/>
            <person name="Steczkiewicz K."/>
            <person name="Drgas O."/>
            <person name="Orlowska M."/>
            <person name="Perlinska-Lenart U."/>
            <person name="Aleksandrzak-Piekarczyk T."/>
            <person name="Szatraj K."/>
            <person name="Zielenkiewicz U."/>
            <person name="Pilsyk S."/>
            <person name="Malc E."/>
            <person name="Mieczkowski P."/>
            <person name="Kruszewska J.S."/>
            <person name="Biernat P."/>
            <person name="Pawlowska J."/>
        </authorList>
    </citation>
    <scope>NUCLEOTIDE SEQUENCE</scope>
    <source>
        <strain evidence="7">WA0000018081</strain>
    </source>
</reference>
<dbReference type="InterPro" id="IPR036910">
    <property type="entry name" value="HMG_box_dom_sf"/>
</dbReference>
<feature type="compositionally biased region" description="Basic and acidic residues" evidence="4">
    <location>
        <begin position="324"/>
        <end position="336"/>
    </location>
</feature>
<dbReference type="PROSITE" id="PS50118">
    <property type="entry name" value="HMG_BOX_2"/>
    <property type="match status" value="1"/>
</dbReference>
<feature type="domain" description="RRM" evidence="5">
    <location>
        <begin position="217"/>
        <end position="295"/>
    </location>
</feature>
<dbReference type="GO" id="GO:0005686">
    <property type="term" value="C:U2 snRNP"/>
    <property type="evidence" value="ECO:0007669"/>
    <property type="project" value="TreeGrafter"/>
</dbReference>
<organism evidence="7 8">
    <name type="scientific">Thamnidium elegans</name>
    <dbReference type="NCBI Taxonomy" id="101142"/>
    <lineage>
        <taxon>Eukaryota</taxon>
        <taxon>Fungi</taxon>
        <taxon>Fungi incertae sedis</taxon>
        <taxon>Mucoromycota</taxon>
        <taxon>Mucoromycotina</taxon>
        <taxon>Mucoromycetes</taxon>
        <taxon>Mucorales</taxon>
        <taxon>Mucorineae</taxon>
        <taxon>Mucoraceae</taxon>
        <taxon>Thamnidium</taxon>
    </lineage>
</organism>
<evidence type="ECO:0000313" key="8">
    <source>
        <dbReference type="Proteomes" id="UP000613177"/>
    </source>
</evidence>
<comment type="caution">
    <text evidence="7">The sequence shown here is derived from an EMBL/GenBank/DDBJ whole genome shotgun (WGS) entry which is preliminary data.</text>
</comment>
<dbReference type="SMART" id="SM00360">
    <property type="entry name" value="RRM"/>
    <property type="match status" value="1"/>
</dbReference>
<feature type="DNA-binding region" description="HMG box" evidence="3">
    <location>
        <begin position="34"/>
        <end position="102"/>
    </location>
</feature>
<dbReference type="PANTHER" id="PTHR45880:SF1">
    <property type="entry name" value="RNA-BINDING MOTIF PROTEIN, X-LINKED 2"/>
    <property type="match status" value="1"/>
</dbReference>
<dbReference type="InterPro" id="IPR012677">
    <property type="entry name" value="Nucleotide-bd_a/b_plait_sf"/>
</dbReference>
<dbReference type="CDD" id="cd12411">
    <property type="entry name" value="RRM_ist3_like"/>
    <property type="match status" value="1"/>
</dbReference>
<dbReference type="InterPro" id="IPR045844">
    <property type="entry name" value="RRM_Ist3-like"/>
</dbReference>
<dbReference type="Pfam" id="PF00076">
    <property type="entry name" value="RRM_1"/>
    <property type="match status" value="1"/>
</dbReference>
<dbReference type="InterPro" id="IPR000504">
    <property type="entry name" value="RRM_dom"/>
</dbReference>
<evidence type="ECO:0000256" key="4">
    <source>
        <dbReference type="SAM" id="MobiDB-lite"/>
    </source>
</evidence>
<dbReference type="SMART" id="SM00398">
    <property type="entry name" value="HMG"/>
    <property type="match status" value="1"/>
</dbReference>
<dbReference type="Gene3D" id="3.30.70.330">
    <property type="match status" value="1"/>
</dbReference>
<feature type="non-terminal residue" evidence="7">
    <location>
        <position position="1"/>
    </location>
</feature>
<keyword evidence="3" id="KW-0539">Nucleus</keyword>
<dbReference type="InterPro" id="IPR009071">
    <property type="entry name" value="HMG_box_dom"/>
</dbReference>
<dbReference type="GO" id="GO:0003723">
    <property type="term" value="F:RNA binding"/>
    <property type="evidence" value="ECO:0007669"/>
    <property type="project" value="UniProtKB-UniRule"/>
</dbReference>
<dbReference type="Gene3D" id="1.10.30.10">
    <property type="entry name" value="High mobility group box domain"/>
    <property type="match status" value="1"/>
</dbReference>
<dbReference type="CDD" id="cd00084">
    <property type="entry name" value="HMG-box_SF"/>
    <property type="match status" value="1"/>
</dbReference>
<dbReference type="GO" id="GO:0000398">
    <property type="term" value="P:mRNA splicing, via spliceosome"/>
    <property type="evidence" value="ECO:0007669"/>
    <property type="project" value="InterPro"/>
</dbReference>
<feature type="domain" description="HMG box" evidence="6">
    <location>
        <begin position="34"/>
        <end position="102"/>
    </location>
</feature>
<dbReference type="InterPro" id="IPR051847">
    <property type="entry name" value="RNA_proc/Spliceosome_comp"/>
</dbReference>
<name>A0A8H7VTI0_9FUNG</name>
<proteinExistence type="predicted"/>
<evidence type="ECO:0000259" key="6">
    <source>
        <dbReference type="PROSITE" id="PS50118"/>
    </source>
</evidence>
<dbReference type="Proteomes" id="UP000613177">
    <property type="component" value="Unassembled WGS sequence"/>
</dbReference>
<evidence type="ECO:0000256" key="1">
    <source>
        <dbReference type="ARBA" id="ARBA00022884"/>
    </source>
</evidence>
<accession>A0A8H7VTI0</accession>
<evidence type="ECO:0000259" key="5">
    <source>
        <dbReference type="PROSITE" id="PS50102"/>
    </source>
</evidence>
<feature type="compositionally biased region" description="Basic residues" evidence="4">
    <location>
        <begin position="353"/>
        <end position="372"/>
    </location>
</feature>
<keyword evidence="3" id="KW-0238">DNA-binding</keyword>
<feature type="compositionally biased region" description="Basic and acidic residues" evidence="4">
    <location>
        <begin position="420"/>
        <end position="475"/>
    </location>
</feature>
<dbReference type="SUPFAM" id="SSF54928">
    <property type="entry name" value="RNA-binding domain, RBD"/>
    <property type="match status" value="1"/>
</dbReference>
<feature type="compositionally biased region" description="Basic and acidic residues" evidence="4">
    <location>
        <begin position="373"/>
        <end position="382"/>
    </location>
</feature>
<dbReference type="GO" id="GO:0071013">
    <property type="term" value="C:catalytic step 2 spliceosome"/>
    <property type="evidence" value="ECO:0007669"/>
    <property type="project" value="TreeGrafter"/>
</dbReference>
<dbReference type="PROSITE" id="PS50102">
    <property type="entry name" value="RRM"/>
    <property type="match status" value="1"/>
</dbReference>
<gene>
    <name evidence="7" type="ORF">INT48_008753</name>
</gene>